<dbReference type="PROSITE" id="PS51175">
    <property type="entry name" value="CBM6"/>
    <property type="match status" value="1"/>
</dbReference>
<dbReference type="SUPFAM" id="SSF89260">
    <property type="entry name" value="Collagen-binding domain"/>
    <property type="match status" value="1"/>
</dbReference>
<dbReference type="InterPro" id="IPR001064">
    <property type="entry name" value="Beta/gamma_crystallin"/>
</dbReference>
<dbReference type="SUPFAM" id="SSF49695">
    <property type="entry name" value="gamma-Crystallin-like"/>
    <property type="match status" value="1"/>
</dbReference>
<dbReference type="NCBIfam" id="TIGR04183">
    <property type="entry name" value="Por_Secre_tail"/>
    <property type="match status" value="1"/>
</dbReference>
<evidence type="ECO:0000256" key="2">
    <source>
        <dbReference type="ARBA" id="ARBA00022729"/>
    </source>
</evidence>
<protein>
    <recommendedName>
        <fullName evidence="8">CBM6 domain-containing protein</fullName>
    </recommendedName>
</protein>
<sequence length="476" mass="50062">MGVGYYEPITQWSRGQYNFANNTEDDLAKITSGTYNVGYRDDDYGNGTGSATAIASGSVNRSGIIERNTDIDFFSFNSGSGTINLNINTVSRHGDLDIIARLYNSSGGVIATSNPAGLNASLSASVSAGTYYLSVDNTGAGNPATDGYSDYASLGSYFVTGSIPVASNGVATFYKDCNYAGTAVSVPAGDYTLSALVSRGIVNDDISSLRVNAGYEVVLYEHDNYGGASITITGDNSCLVGAGWNDRASSIRVRSAASASQTIQAENYSAMLGVQTEVTTDAGGGSNVGWIETNDWMAYNSINFPSTGAYLIEYRVASGGTGGTLSLDLNAGAIVLGQVGIPGTGGWQNWTTVSHTVNVTGGTYNVGVFASAGGWNINWIRITRTGNAAREATPAFEEVGEEPIALFPNPTDDVLNIKLAKSLEGGRVTIYDLTGREVLLGQVKEGQINVSSLRPGIHLVVVQKDRLRHSTRFEKK</sequence>
<evidence type="ECO:0000256" key="1">
    <source>
        <dbReference type="ARBA" id="ARBA00009646"/>
    </source>
</evidence>
<gene>
    <name evidence="6" type="ORF">DQQ10_15420</name>
</gene>
<dbReference type="Pfam" id="PF18962">
    <property type="entry name" value="Por_Secre_tail"/>
    <property type="match status" value="1"/>
</dbReference>
<dbReference type="GO" id="GO:0030246">
    <property type="term" value="F:carbohydrate binding"/>
    <property type="evidence" value="ECO:0007669"/>
    <property type="project" value="InterPro"/>
</dbReference>
<dbReference type="AlphaFoldDB" id="A0A364Y3T8"/>
<evidence type="ECO:0000259" key="5">
    <source>
        <dbReference type="PROSITE" id="PS51175"/>
    </source>
</evidence>
<dbReference type="PROSITE" id="PS50915">
    <property type="entry name" value="CRYSTALLIN_BETA_GAMMA"/>
    <property type="match status" value="2"/>
</dbReference>
<feature type="domain" description="Beta/gamma crystallin 'Greek key'" evidence="4">
    <location>
        <begin position="215"/>
        <end position="255"/>
    </location>
</feature>
<dbReference type="InterPro" id="IPR026444">
    <property type="entry name" value="Secre_tail"/>
</dbReference>
<dbReference type="InterPro" id="IPR006584">
    <property type="entry name" value="Cellulose-bd_IV"/>
</dbReference>
<keyword evidence="7" id="KW-1185">Reference proteome</keyword>
<dbReference type="Proteomes" id="UP000251889">
    <property type="component" value="Unassembled WGS sequence"/>
</dbReference>
<reference evidence="6 7" key="1">
    <citation type="submission" date="2018-06" db="EMBL/GenBank/DDBJ databases">
        <title>Chryseolinea flavus sp. nov., a member of the phylum Bacteroidetes isolated from soil.</title>
        <authorList>
            <person name="Li Y."/>
            <person name="Wang J."/>
        </authorList>
    </citation>
    <scope>NUCLEOTIDE SEQUENCE [LARGE SCALE GENOMIC DNA]</scope>
    <source>
        <strain evidence="6 7">SDU1-6</strain>
    </source>
</reference>
<dbReference type="InterPro" id="IPR005084">
    <property type="entry name" value="CBM6"/>
</dbReference>
<keyword evidence="2" id="KW-0732">Signal</keyword>
<dbReference type="OrthoDB" id="954626at2"/>
<evidence type="ECO:0000313" key="6">
    <source>
        <dbReference type="EMBL" id="RAW00456.1"/>
    </source>
</evidence>
<keyword evidence="3" id="KW-0677">Repeat</keyword>
<organism evidence="6 7">
    <name type="scientific">Pseudochryseolinea flava</name>
    <dbReference type="NCBI Taxonomy" id="2059302"/>
    <lineage>
        <taxon>Bacteria</taxon>
        <taxon>Pseudomonadati</taxon>
        <taxon>Bacteroidota</taxon>
        <taxon>Cytophagia</taxon>
        <taxon>Cytophagales</taxon>
        <taxon>Fulvivirgaceae</taxon>
        <taxon>Pseudochryseolinea</taxon>
    </lineage>
</organism>
<evidence type="ECO:0000259" key="4">
    <source>
        <dbReference type="PROSITE" id="PS50915"/>
    </source>
</evidence>
<dbReference type="InterPro" id="IPR011024">
    <property type="entry name" value="G_crystallin-like"/>
</dbReference>
<feature type="domain" description="Beta/gamma crystallin 'Greek key'" evidence="4">
    <location>
        <begin position="169"/>
        <end position="213"/>
    </location>
</feature>
<feature type="domain" description="CBM6" evidence="5">
    <location>
        <begin position="261"/>
        <end position="383"/>
    </location>
</feature>
<accession>A0A364Y3T8</accession>
<comment type="caution">
    <text evidence="6">The sequence shown here is derived from an EMBL/GenBank/DDBJ whole genome shotgun (WGS) entry which is preliminary data.</text>
</comment>
<dbReference type="SMART" id="SM00247">
    <property type="entry name" value="XTALbg"/>
    <property type="match status" value="1"/>
</dbReference>
<dbReference type="EMBL" id="QMFY01000007">
    <property type="protein sequence ID" value="RAW00456.1"/>
    <property type="molecule type" value="Genomic_DNA"/>
</dbReference>
<dbReference type="Gene3D" id="2.60.20.10">
    <property type="entry name" value="Crystallins"/>
    <property type="match status" value="1"/>
</dbReference>
<evidence type="ECO:0000313" key="7">
    <source>
        <dbReference type="Proteomes" id="UP000251889"/>
    </source>
</evidence>
<dbReference type="Gene3D" id="2.60.120.260">
    <property type="entry name" value="Galactose-binding domain-like"/>
    <property type="match status" value="1"/>
</dbReference>
<dbReference type="CDD" id="cd04080">
    <property type="entry name" value="CBM6_cellulase-like"/>
    <property type="match status" value="1"/>
</dbReference>
<dbReference type="SMART" id="SM00606">
    <property type="entry name" value="CBD_IV"/>
    <property type="match status" value="1"/>
</dbReference>
<proteinExistence type="inferred from homology"/>
<evidence type="ECO:0000256" key="3">
    <source>
        <dbReference type="ARBA" id="ARBA00022737"/>
    </source>
</evidence>
<comment type="similarity">
    <text evidence="1">Belongs to the beta/gamma-crystallin family.</text>
</comment>
<name>A0A364Y3T8_9BACT</name>
<dbReference type="Pfam" id="PF03422">
    <property type="entry name" value="CBM_6"/>
    <property type="match status" value="1"/>
</dbReference>
<dbReference type="SUPFAM" id="SSF49785">
    <property type="entry name" value="Galactose-binding domain-like"/>
    <property type="match status" value="1"/>
</dbReference>
<dbReference type="InterPro" id="IPR008979">
    <property type="entry name" value="Galactose-bd-like_sf"/>
</dbReference>
<evidence type="ECO:0008006" key="8">
    <source>
        <dbReference type="Google" id="ProtNLM"/>
    </source>
</evidence>
<dbReference type="Gene3D" id="2.60.120.380">
    <property type="match status" value="1"/>
</dbReference>